<dbReference type="EMBL" id="QTJU01000010">
    <property type="protein sequence ID" value="RFM26265.1"/>
    <property type="molecule type" value="Genomic_DNA"/>
</dbReference>
<comment type="caution">
    <text evidence="1">The sequence shown here is derived from an EMBL/GenBank/DDBJ whole genome shotgun (WGS) entry which is preliminary data.</text>
</comment>
<protein>
    <submittedName>
        <fullName evidence="1">Uncharacterized protein</fullName>
    </submittedName>
</protein>
<organism evidence="1 2">
    <name type="scientific">Deminuibacter soli</name>
    <dbReference type="NCBI Taxonomy" id="2291815"/>
    <lineage>
        <taxon>Bacteria</taxon>
        <taxon>Pseudomonadati</taxon>
        <taxon>Bacteroidota</taxon>
        <taxon>Chitinophagia</taxon>
        <taxon>Chitinophagales</taxon>
        <taxon>Chitinophagaceae</taxon>
        <taxon>Deminuibacter</taxon>
    </lineage>
</organism>
<evidence type="ECO:0000313" key="2">
    <source>
        <dbReference type="Proteomes" id="UP000261284"/>
    </source>
</evidence>
<dbReference type="InterPro" id="IPR053865">
    <property type="entry name" value="DUF6934"/>
</dbReference>
<reference evidence="1 2" key="1">
    <citation type="submission" date="2018-08" db="EMBL/GenBank/DDBJ databases">
        <title>Chitinophagaceae sp. K23C18032701, a novel bacterium isolated from forest soil.</title>
        <authorList>
            <person name="Wang C."/>
        </authorList>
    </citation>
    <scope>NUCLEOTIDE SEQUENCE [LARGE SCALE GENOMIC DNA]</scope>
    <source>
        <strain evidence="1 2">K23C18032701</strain>
    </source>
</reference>
<dbReference type="OrthoDB" id="1341042at2"/>
<sequence length="183" mass="21198">MINIDLNNTYRLISGTIGDRISLGEFYALQMSGNEVLLRVIIKPHPDPLLPNVYNLSMGPPVSTDRIDDTVRLRHKDSSLVFSTAILFALTFLTEFPDMHIGFDGSDDTRATLYHSMFITNRTTMQDFFVSIGVDWYVKLLRNQLDIERSAEGIPLFKPRPEAFDYQRIRHDLYRYYMLALKN</sequence>
<keyword evidence="2" id="KW-1185">Reference proteome</keyword>
<proteinExistence type="predicted"/>
<gene>
    <name evidence="1" type="ORF">DXN05_20355</name>
</gene>
<accession>A0A3E1NE69</accession>
<dbReference type="Proteomes" id="UP000261284">
    <property type="component" value="Unassembled WGS sequence"/>
</dbReference>
<dbReference type="AlphaFoldDB" id="A0A3E1NE69"/>
<name>A0A3E1NE69_9BACT</name>
<dbReference type="Pfam" id="PF22028">
    <property type="entry name" value="DUF6934"/>
    <property type="match status" value="1"/>
</dbReference>
<dbReference type="RefSeq" id="WP_116849138.1">
    <property type="nucleotide sequence ID" value="NZ_QTJU01000010.1"/>
</dbReference>
<evidence type="ECO:0000313" key="1">
    <source>
        <dbReference type="EMBL" id="RFM26265.1"/>
    </source>
</evidence>